<dbReference type="Gene3D" id="3.30.450.20">
    <property type="entry name" value="PAS domain"/>
    <property type="match status" value="1"/>
</dbReference>
<dbReference type="InterPro" id="IPR036457">
    <property type="entry name" value="PPM-type-like_dom_sf"/>
</dbReference>
<dbReference type="InterPro" id="IPR001932">
    <property type="entry name" value="PPM-type_phosphatase-like_dom"/>
</dbReference>
<sequence>MEKILTKKLERQIKFTEDILAGMIDLVRVIDKNNRVVFVNEPMKKLLGDIKGEICYRALGKSCKCNVCITETAIRDGKIVTKEELIGDRIFSVVSSPIRDEEGKIYCAVEVFRDVTEKKKMEKTILDKNLKMKRDLDFAKKIQQRIIPKDGIYNDMIEIHSKYIPSEILGGDVFDIIDIDEENIGLYMADVAGHGITASMITMFIRQTLKNMEKDALDPAYTLNYLKCRYKELNLDDNYYFTILYGVFNKKSSTIRIVNGGHNCMPIVFEKGDVREMFLPGLPICNLFDSVQYKECSINLDRGDRMLFYTDGILEARNINKEVYSDRILKICLENPSAKGDKLIKDIIDDVKNFSNNRIDDDIAIMMMEVL</sequence>
<dbReference type="PANTHER" id="PTHR43156:SF2">
    <property type="entry name" value="STAGE II SPORULATION PROTEIN E"/>
    <property type="match status" value="1"/>
</dbReference>
<gene>
    <name evidence="3" type="ORF">SAMN02194393_04843</name>
</gene>
<dbReference type="AlphaFoldDB" id="A0A1T5MJY7"/>
<keyword evidence="1" id="KW-0378">Hydrolase</keyword>
<dbReference type="RefSeq" id="WP_079495387.1">
    <property type="nucleotide sequence ID" value="NZ_FUZT01000017.1"/>
</dbReference>
<dbReference type="OrthoDB" id="9763484at2"/>
<dbReference type="InterPro" id="IPR035965">
    <property type="entry name" value="PAS-like_dom_sf"/>
</dbReference>
<protein>
    <submittedName>
        <fullName evidence="3">Serine phosphatase RsbU, regulator of sigma subunit</fullName>
    </submittedName>
</protein>
<keyword evidence="4" id="KW-1185">Reference proteome</keyword>
<dbReference type="Pfam" id="PF13426">
    <property type="entry name" value="PAS_9"/>
    <property type="match status" value="1"/>
</dbReference>
<evidence type="ECO:0000259" key="2">
    <source>
        <dbReference type="PROSITE" id="PS50113"/>
    </source>
</evidence>
<proteinExistence type="predicted"/>
<evidence type="ECO:0000313" key="4">
    <source>
        <dbReference type="Proteomes" id="UP000190285"/>
    </source>
</evidence>
<organism evidence="3 4">
    <name type="scientific">Maledivibacter halophilus</name>
    <dbReference type="NCBI Taxonomy" id="36842"/>
    <lineage>
        <taxon>Bacteria</taxon>
        <taxon>Bacillati</taxon>
        <taxon>Bacillota</taxon>
        <taxon>Clostridia</taxon>
        <taxon>Peptostreptococcales</taxon>
        <taxon>Caminicellaceae</taxon>
        <taxon>Maledivibacter</taxon>
    </lineage>
</organism>
<dbReference type="GO" id="GO:0016791">
    <property type="term" value="F:phosphatase activity"/>
    <property type="evidence" value="ECO:0007669"/>
    <property type="project" value="TreeGrafter"/>
</dbReference>
<reference evidence="3 4" key="1">
    <citation type="submission" date="2017-02" db="EMBL/GenBank/DDBJ databases">
        <authorList>
            <person name="Peterson S.W."/>
        </authorList>
    </citation>
    <scope>NUCLEOTIDE SEQUENCE [LARGE SCALE GENOMIC DNA]</scope>
    <source>
        <strain evidence="3 4">M1</strain>
    </source>
</reference>
<dbReference type="PROSITE" id="PS50113">
    <property type="entry name" value="PAC"/>
    <property type="match status" value="1"/>
</dbReference>
<dbReference type="InterPro" id="IPR000700">
    <property type="entry name" value="PAS-assoc_C"/>
</dbReference>
<accession>A0A1T5MJY7</accession>
<evidence type="ECO:0000313" key="3">
    <source>
        <dbReference type="EMBL" id="SKC88264.1"/>
    </source>
</evidence>
<dbReference type="SUPFAM" id="SSF55785">
    <property type="entry name" value="PYP-like sensor domain (PAS domain)"/>
    <property type="match status" value="1"/>
</dbReference>
<dbReference type="STRING" id="36842.SAMN02194393_04843"/>
<feature type="domain" description="PAC" evidence="2">
    <location>
        <begin position="75"/>
        <end position="127"/>
    </location>
</feature>
<dbReference type="InterPro" id="IPR052016">
    <property type="entry name" value="Bact_Sigma-Reg"/>
</dbReference>
<dbReference type="Proteomes" id="UP000190285">
    <property type="component" value="Unassembled WGS sequence"/>
</dbReference>
<dbReference type="Gene3D" id="3.60.40.10">
    <property type="entry name" value="PPM-type phosphatase domain"/>
    <property type="match status" value="1"/>
</dbReference>
<evidence type="ECO:0000256" key="1">
    <source>
        <dbReference type="ARBA" id="ARBA00022801"/>
    </source>
</evidence>
<name>A0A1T5MJY7_9FIRM</name>
<dbReference type="SMART" id="SM00331">
    <property type="entry name" value="PP2C_SIG"/>
    <property type="match status" value="1"/>
</dbReference>
<dbReference type="PANTHER" id="PTHR43156">
    <property type="entry name" value="STAGE II SPORULATION PROTEIN E-RELATED"/>
    <property type="match status" value="1"/>
</dbReference>
<dbReference type="InterPro" id="IPR000014">
    <property type="entry name" value="PAS"/>
</dbReference>
<dbReference type="Pfam" id="PF07228">
    <property type="entry name" value="SpoIIE"/>
    <property type="match status" value="1"/>
</dbReference>
<dbReference type="EMBL" id="FUZT01000017">
    <property type="protein sequence ID" value="SKC88264.1"/>
    <property type="molecule type" value="Genomic_DNA"/>
</dbReference>